<evidence type="ECO:0000313" key="3">
    <source>
        <dbReference type="Proteomes" id="UP001163115"/>
    </source>
</evidence>
<keyword evidence="3" id="KW-1185">Reference proteome</keyword>
<accession>A0ABY7AEW2</accession>
<keyword evidence="1" id="KW-0812">Transmembrane</keyword>
<proteinExistence type="predicted"/>
<feature type="transmembrane region" description="Helical" evidence="1">
    <location>
        <begin position="20"/>
        <end position="38"/>
    </location>
</feature>
<reference evidence="2" key="1">
    <citation type="submission" date="2022-11" db="EMBL/GenBank/DDBJ databases">
        <title>Lacrimispora xylanolytica sy1, complete genome.</title>
        <authorList>
            <person name="Choi S."/>
        </authorList>
    </citation>
    <scope>NUCLEOTIDE SEQUENCE</scope>
    <source>
        <strain evidence="2">Sy1</strain>
    </source>
</reference>
<dbReference type="EMBL" id="CP113524">
    <property type="protein sequence ID" value="WAJ24072.1"/>
    <property type="molecule type" value="Genomic_DNA"/>
</dbReference>
<dbReference type="Proteomes" id="UP001163115">
    <property type="component" value="Chromosome"/>
</dbReference>
<keyword evidence="1" id="KW-0472">Membrane</keyword>
<dbReference type="RefSeq" id="WP_155857774.1">
    <property type="nucleotide sequence ID" value="NZ_CP113524.1"/>
</dbReference>
<name>A0ABY7AEW2_9FIRM</name>
<sequence length="61" mass="7098">MILALESAAIMAVLKGNKLYWKILILTFLYRYLGIVLYKKQDAGEVDYNGFKYLNKNQSFC</sequence>
<protein>
    <submittedName>
        <fullName evidence="2">Uncharacterized protein</fullName>
    </submittedName>
</protein>
<keyword evidence="1" id="KW-1133">Transmembrane helix</keyword>
<evidence type="ECO:0000256" key="1">
    <source>
        <dbReference type="SAM" id="Phobius"/>
    </source>
</evidence>
<organism evidence="2 3">
    <name type="scientific">Lacrimispora xylanolytica</name>
    <dbReference type="NCBI Taxonomy" id="29375"/>
    <lineage>
        <taxon>Bacteria</taxon>
        <taxon>Bacillati</taxon>
        <taxon>Bacillota</taxon>
        <taxon>Clostridia</taxon>
        <taxon>Lachnospirales</taxon>
        <taxon>Lachnospiraceae</taxon>
        <taxon>Lacrimispora</taxon>
    </lineage>
</organism>
<gene>
    <name evidence="2" type="ORF">OW255_00660</name>
</gene>
<evidence type="ECO:0000313" key="2">
    <source>
        <dbReference type="EMBL" id="WAJ24072.1"/>
    </source>
</evidence>